<comment type="subcellular location">
    <subcellularLocation>
        <location evidence="1">Membrane</location>
    </subcellularLocation>
</comment>
<evidence type="ECO:0000313" key="8">
    <source>
        <dbReference type="Proteomes" id="UP001597079"/>
    </source>
</evidence>
<dbReference type="PANTHER" id="PTHR43025:SF3">
    <property type="entry name" value="MONOGALACTOSYLDIACYLGLYCEROL SYNTHASE 1, CHLOROPLASTIC"/>
    <property type="match status" value="1"/>
</dbReference>
<accession>A0ABW4JC53</accession>
<organism evidence="7 8">
    <name type="scientific">Alicyclobacillus fodiniaquatilis</name>
    <dbReference type="NCBI Taxonomy" id="1661150"/>
    <lineage>
        <taxon>Bacteria</taxon>
        <taxon>Bacillati</taxon>
        <taxon>Bacillota</taxon>
        <taxon>Bacilli</taxon>
        <taxon>Bacillales</taxon>
        <taxon>Alicyclobacillaceae</taxon>
        <taxon>Alicyclobacillus</taxon>
    </lineage>
</organism>
<gene>
    <name evidence="7" type="ORF">ACFSB2_00530</name>
</gene>
<evidence type="ECO:0000256" key="4">
    <source>
        <dbReference type="ARBA" id="ARBA00022679"/>
    </source>
</evidence>
<dbReference type="Pfam" id="PF04101">
    <property type="entry name" value="Glyco_tran_28_C"/>
    <property type="match status" value="1"/>
</dbReference>
<protein>
    <submittedName>
        <fullName evidence="7">Glycosyltransferase</fullName>
    </submittedName>
</protein>
<dbReference type="Pfam" id="PF06925">
    <property type="entry name" value="MGDG_synth"/>
    <property type="match status" value="1"/>
</dbReference>
<dbReference type="InterPro" id="IPR009695">
    <property type="entry name" value="Diacylglyc_glucosyltr_N"/>
</dbReference>
<proteinExistence type="inferred from homology"/>
<feature type="domain" description="Glycosyl transferase family 28 C-terminal" evidence="5">
    <location>
        <begin position="198"/>
        <end position="346"/>
    </location>
</feature>
<name>A0ABW4JC53_9BACL</name>
<keyword evidence="8" id="KW-1185">Reference proteome</keyword>
<dbReference type="RefSeq" id="WP_377940553.1">
    <property type="nucleotide sequence ID" value="NZ_JBHUCX010000002.1"/>
</dbReference>
<evidence type="ECO:0000256" key="3">
    <source>
        <dbReference type="ARBA" id="ARBA00022676"/>
    </source>
</evidence>
<dbReference type="SUPFAM" id="SSF53756">
    <property type="entry name" value="UDP-Glycosyltransferase/glycogen phosphorylase"/>
    <property type="match status" value="1"/>
</dbReference>
<evidence type="ECO:0000256" key="2">
    <source>
        <dbReference type="ARBA" id="ARBA00006962"/>
    </source>
</evidence>
<comment type="similarity">
    <text evidence="2">Belongs to the glycosyltransferase 28 family.</text>
</comment>
<dbReference type="InterPro" id="IPR050519">
    <property type="entry name" value="Glycosyltransf_28_UgtP"/>
</dbReference>
<evidence type="ECO:0000256" key="1">
    <source>
        <dbReference type="ARBA" id="ARBA00004370"/>
    </source>
</evidence>
<keyword evidence="3" id="KW-0328">Glycosyltransferase</keyword>
<sequence>MKVLLLYGSFGDGHVQAANALAQVFETRYKAEVIKLDCFRQTNPQFARANEWLYETLTRYLPHVYGASYDFTRTLSPKHPLWSLLAHFSRRATWHALLEHQPDIVVQLFPDHALARLPRFLAVKPLIVTVLTDFEIHSRWFHANVDLYLLPTTWTLQRSTRFMSPASTASVAGIPIREQFSACRLNQVMDGAYIVLAAGGRGVFPDLSAVLKQLLQYFATHRVVVLCGRNERMSAVVKEIGEKLNVKERLCALGYTEQIATWFQQATFVITKAGGISAAECLASGVPLIFYKPQPGQEQKNAVAIEKMGAARVAKNLHHLAEVLDGMTNTVLAQMREASIAHGHPVAAQAGAREIVDMWKRMKR</sequence>
<dbReference type="Proteomes" id="UP001597079">
    <property type="component" value="Unassembled WGS sequence"/>
</dbReference>
<evidence type="ECO:0000259" key="5">
    <source>
        <dbReference type="Pfam" id="PF04101"/>
    </source>
</evidence>
<dbReference type="EMBL" id="JBHUCX010000002">
    <property type="protein sequence ID" value="MFD1673206.1"/>
    <property type="molecule type" value="Genomic_DNA"/>
</dbReference>
<keyword evidence="4" id="KW-0808">Transferase</keyword>
<dbReference type="InterPro" id="IPR007235">
    <property type="entry name" value="Glyco_trans_28_C"/>
</dbReference>
<dbReference type="PANTHER" id="PTHR43025">
    <property type="entry name" value="MONOGALACTOSYLDIACYLGLYCEROL SYNTHASE"/>
    <property type="match status" value="1"/>
</dbReference>
<evidence type="ECO:0000313" key="7">
    <source>
        <dbReference type="EMBL" id="MFD1673206.1"/>
    </source>
</evidence>
<comment type="caution">
    <text evidence="7">The sequence shown here is derived from an EMBL/GenBank/DDBJ whole genome shotgun (WGS) entry which is preliminary data.</text>
</comment>
<reference evidence="8" key="1">
    <citation type="journal article" date="2019" name="Int. J. Syst. Evol. Microbiol.">
        <title>The Global Catalogue of Microorganisms (GCM) 10K type strain sequencing project: providing services to taxonomists for standard genome sequencing and annotation.</title>
        <authorList>
            <consortium name="The Broad Institute Genomics Platform"/>
            <consortium name="The Broad Institute Genome Sequencing Center for Infectious Disease"/>
            <person name="Wu L."/>
            <person name="Ma J."/>
        </authorList>
    </citation>
    <scope>NUCLEOTIDE SEQUENCE [LARGE SCALE GENOMIC DNA]</scope>
    <source>
        <strain evidence="8">CGMCC 1.12286</strain>
    </source>
</reference>
<feature type="domain" description="Diacylglycerol glucosyltransferase N-terminal" evidence="6">
    <location>
        <begin position="14"/>
        <end position="176"/>
    </location>
</feature>
<dbReference type="Gene3D" id="3.40.50.2000">
    <property type="entry name" value="Glycogen Phosphorylase B"/>
    <property type="match status" value="1"/>
</dbReference>
<evidence type="ECO:0000259" key="6">
    <source>
        <dbReference type="Pfam" id="PF06925"/>
    </source>
</evidence>